<feature type="compositionally biased region" description="Basic and acidic residues" evidence="2">
    <location>
        <begin position="889"/>
        <end position="898"/>
    </location>
</feature>
<organism evidence="3 4">
    <name type="scientific">Prymnesium parvum</name>
    <name type="common">Toxic golden alga</name>
    <dbReference type="NCBI Taxonomy" id="97485"/>
    <lineage>
        <taxon>Eukaryota</taxon>
        <taxon>Haptista</taxon>
        <taxon>Haptophyta</taxon>
        <taxon>Prymnesiophyceae</taxon>
        <taxon>Prymnesiales</taxon>
        <taxon>Prymnesiaceae</taxon>
        <taxon>Prymnesium</taxon>
    </lineage>
</organism>
<sequence length="953" mass="103991">MQSALTRSPARPLETRRSGSGRLAAFDAVPPLPHSSAQLPPFPHSLVGAAPAQLGHMFPSVTKAQLEVFSRILGEPIGGPRALALSHAMMAHTFSVDGARGGGGARRSGATWLKGQEVESLITQGADAEYKKQLADAFEKLERQRLANELLERVRRTTDAWDITQLSGADEEGEIRAAIAKLLVQGQSNEKHFEQTRAVVRELADWMDELGRRDDGSHQIEISDRDSQADSNPDNLETSRSEALQVSAVREDGETGQPDAGDSPPSDVNKSGMPTAEEAPAVRSPDEDESSAQLRKQLLELRSQNEKLELRVQELSDAKKENESLSARNAEIEAQVVELLSRASSLEGDLSALQGKEKATRNELNDMKLKVRKLNLELDEAQKISVRDDSLASVSAEAIEDQERIKKLERKLKAKENELKAKAGQFHGSVTEQLMSLPPEQLQGIMSQVLKTLPSEFFEALMTAQLLSLPSDERRGITLELLQAIPAEDTKAVVSAQLQGVPAEHLAALLTEQLSGRASKEKLIIVGEQLKSLPAEQVGVIIAEHMRTLPAGMQGGVLAQLLKAMPTSQLSLAMAEHLRSISHEDRQSLLIQQLKALPCDELQRIVCEYLKSLPSEEQKALVASQLSSLSTEEMEAVLAAQLSAMTIEARTALAPELSGVARATNKGVRLQQHCVEFIKYIRKELHILRTVVSRFPHEVTMPAILKLSDSVQKMATQSEAQEAQRLNELRAQLERVETKALADKKALQSQLLAKHQEMRHLLARSGQVDEDFFIDARSRTSTPLRPAKTRQESAFFTFLSPASLDPSWKRCGSISAHSKPRFSGTAPPIPSPPSTPNPSRSSTNYVSPPPSVSEGPSRRCSERSETSPASSPHGQRTASSEMPNPSENNPDHKSEHDASAVNMAKMPSIANARVHSGARRVSTREITQLSSNESEALEGKVCGDVVKGCQSSK</sequence>
<feature type="compositionally biased region" description="Polar residues" evidence="2">
    <location>
        <begin position="866"/>
        <end position="888"/>
    </location>
</feature>
<feature type="compositionally biased region" description="Polar residues" evidence="2">
    <location>
        <begin position="924"/>
        <end position="934"/>
    </location>
</feature>
<evidence type="ECO:0000313" key="4">
    <source>
        <dbReference type="Proteomes" id="UP001515480"/>
    </source>
</evidence>
<keyword evidence="4" id="KW-1185">Reference proteome</keyword>
<feature type="region of interest" description="Disordered" evidence="2">
    <location>
        <begin position="811"/>
        <end position="936"/>
    </location>
</feature>
<accession>A0AB34IZ77</accession>
<proteinExistence type="predicted"/>
<evidence type="ECO:0000313" key="3">
    <source>
        <dbReference type="EMBL" id="KAL1508663.1"/>
    </source>
</evidence>
<feature type="compositionally biased region" description="Pro residues" evidence="2">
    <location>
        <begin position="827"/>
        <end position="836"/>
    </location>
</feature>
<feature type="compositionally biased region" description="Polar residues" evidence="2">
    <location>
        <begin position="229"/>
        <end position="244"/>
    </location>
</feature>
<dbReference type="Proteomes" id="UP001515480">
    <property type="component" value="Unassembled WGS sequence"/>
</dbReference>
<gene>
    <name evidence="3" type="ORF">AB1Y20_004759</name>
</gene>
<evidence type="ECO:0000256" key="1">
    <source>
        <dbReference type="SAM" id="Coils"/>
    </source>
</evidence>
<feature type="coiled-coil region" evidence="1">
    <location>
        <begin position="716"/>
        <end position="746"/>
    </location>
</feature>
<feature type="compositionally biased region" description="Basic and acidic residues" evidence="2">
    <location>
        <begin position="212"/>
        <end position="228"/>
    </location>
</feature>
<reference evidence="3 4" key="1">
    <citation type="journal article" date="2024" name="Science">
        <title>Giant polyketide synthase enzymes in the biosynthesis of giant marine polyether toxins.</title>
        <authorList>
            <person name="Fallon T.R."/>
            <person name="Shende V.V."/>
            <person name="Wierzbicki I.H."/>
            <person name="Pendleton A.L."/>
            <person name="Watervoot N.F."/>
            <person name="Auber R.P."/>
            <person name="Gonzalez D.J."/>
            <person name="Wisecaver J.H."/>
            <person name="Moore B.S."/>
        </authorList>
    </citation>
    <scope>NUCLEOTIDE SEQUENCE [LARGE SCALE GENOMIC DNA]</scope>
    <source>
        <strain evidence="3 4">12B1</strain>
    </source>
</reference>
<feature type="region of interest" description="Disordered" evidence="2">
    <location>
        <begin position="1"/>
        <end position="22"/>
    </location>
</feature>
<comment type="caution">
    <text evidence="3">The sequence shown here is derived from an EMBL/GenBank/DDBJ whole genome shotgun (WGS) entry which is preliminary data.</text>
</comment>
<dbReference type="EMBL" id="JBGBPQ010000016">
    <property type="protein sequence ID" value="KAL1508663.1"/>
    <property type="molecule type" value="Genomic_DNA"/>
</dbReference>
<feature type="compositionally biased region" description="Basic and acidic residues" evidence="2">
    <location>
        <begin position="856"/>
        <end position="865"/>
    </location>
</feature>
<protein>
    <submittedName>
        <fullName evidence="3">Uncharacterized protein</fullName>
    </submittedName>
</protein>
<name>A0AB34IZ77_PRYPA</name>
<dbReference type="AlphaFoldDB" id="A0AB34IZ77"/>
<keyword evidence="1" id="KW-0175">Coiled coil</keyword>
<evidence type="ECO:0000256" key="2">
    <source>
        <dbReference type="SAM" id="MobiDB-lite"/>
    </source>
</evidence>
<feature type="region of interest" description="Disordered" evidence="2">
    <location>
        <begin position="212"/>
        <end position="292"/>
    </location>
</feature>